<name>A0AA96VDP4_9EURY</name>
<feature type="transmembrane region" description="Helical" evidence="1">
    <location>
        <begin position="7"/>
        <end position="30"/>
    </location>
</feature>
<evidence type="ECO:0000313" key="3">
    <source>
        <dbReference type="EMBL" id="WNY24782.1"/>
    </source>
</evidence>
<accession>A0AA96VDP4</accession>
<protein>
    <recommendedName>
        <fullName evidence="2">PPIase FKBP-type domain-containing protein</fullName>
    </recommendedName>
</protein>
<keyword evidence="1" id="KW-0812">Transmembrane</keyword>
<gene>
    <name evidence="3" type="ORF">MsAc7_03070</name>
</gene>
<feature type="domain" description="PPIase FKBP-type" evidence="2">
    <location>
        <begin position="40"/>
        <end position="63"/>
    </location>
</feature>
<dbReference type="RefSeq" id="WP_338102853.1">
    <property type="nucleotide sequence ID" value="NZ_CP131060.1"/>
</dbReference>
<evidence type="ECO:0000259" key="2">
    <source>
        <dbReference type="Pfam" id="PF00254"/>
    </source>
</evidence>
<dbReference type="SUPFAM" id="SSF54534">
    <property type="entry name" value="FKBP-like"/>
    <property type="match status" value="1"/>
</dbReference>
<dbReference type="EMBL" id="CP131060">
    <property type="protein sequence ID" value="WNY24782.1"/>
    <property type="molecule type" value="Genomic_DNA"/>
</dbReference>
<dbReference type="InterPro" id="IPR001179">
    <property type="entry name" value="PPIase_FKBP_dom"/>
</dbReference>
<dbReference type="Gene3D" id="3.10.50.40">
    <property type="match status" value="1"/>
</dbReference>
<proteinExistence type="predicted"/>
<keyword evidence="1" id="KW-1133">Transmembrane helix</keyword>
<organism evidence="3 4">
    <name type="scientific">Methanolapillus millepedarum</name>
    <dbReference type="NCBI Taxonomy" id="3028296"/>
    <lineage>
        <taxon>Archaea</taxon>
        <taxon>Methanobacteriati</taxon>
        <taxon>Methanobacteriota</taxon>
        <taxon>Stenosarchaea group</taxon>
        <taxon>Methanomicrobia</taxon>
        <taxon>Methanosarcinales</taxon>
        <taxon>Methanosarcinaceae</taxon>
        <taxon>Methanolapillus</taxon>
    </lineage>
</organism>
<reference evidence="3 4" key="1">
    <citation type="submission" date="2023-07" db="EMBL/GenBank/DDBJ databases">
        <title>Closed genoem sequence of Methanosarcinaceae archaeon Ac7.</title>
        <authorList>
            <person name="Poehlein A."/>
            <person name="Protasov E."/>
            <person name="Platt K."/>
            <person name="Reeh H."/>
            <person name="Daniel R."/>
            <person name="Brune A."/>
        </authorList>
    </citation>
    <scope>NUCLEOTIDE SEQUENCE [LARGE SCALE GENOMIC DNA]</scope>
    <source>
        <strain evidence="3 4">Ac7</strain>
    </source>
</reference>
<dbReference type="GeneID" id="89229431"/>
<keyword evidence="1" id="KW-0472">Membrane</keyword>
<dbReference type="Proteomes" id="UP001303587">
    <property type="component" value="Chromosome"/>
</dbReference>
<dbReference type="Pfam" id="PF00254">
    <property type="entry name" value="FKBP_C"/>
    <property type="match status" value="1"/>
</dbReference>
<evidence type="ECO:0000313" key="4">
    <source>
        <dbReference type="Proteomes" id="UP001303587"/>
    </source>
</evidence>
<dbReference type="InterPro" id="IPR046357">
    <property type="entry name" value="PPIase_dom_sf"/>
</dbReference>
<keyword evidence="4" id="KW-1185">Reference proteome</keyword>
<sequence length="67" mass="7289">MAKKVNPVMYIVGGFFLLLLIFGIIAVILYPTPYTVEPQVELGDTVTVEYVGTFDNGTVFDSGVVTD</sequence>
<evidence type="ECO:0000256" key="1">
    <source>
        <dbReference type="SAM" id="Phobius"/>
    </source>
</evidence>
<dbReference type="GO" id="GO:0003755">
    <property type="term" value="F:peptidyl-prolyl cis-trans isomerase activity"/>
    <property type="evidence" value="ECO:0007669"/>
    <property type="project" value="InterPro"/>
</dbReference>
<dbReference type="AlphaFoldDB" id="A0AA96VDP4"/>